<evidence type="ECO:0000256" key="1">
    <source>
        <dbReference type="ARBA" id="ARBA00022801"/>
    </source>
</evidence>
<keyword evidence="1" id="KW-0378">Hydrolase</keyword>
<dbReference type="InterPro" id="IPR013078">
    <property type="entry name" value="His_Pase_superF_clade-1"/>
</dbReference>
<reference evidence="3 4" key="1">
    <citation type="submission" date="2014-09" db="EMBL/GenBank/DDBJ databases">
        <title>Sporocytophaga myxococcoides PG-01 genome sequencing.</title>
        <authorList>
            <person name="Liu L."/>
            <person name="Gao P.J."/>
            <person name="Chen G.J."/>
            <person name="Wang L.S."/>
        </authorList>
    </citation>
    <scope>NUCLEOTIDE SEQUENCE [LARGE SCALE GENOMIC DNA]</scope>
    <source>
        <strain evidence="3 4">PG-01</strain>
    </source>
</reference>
<dbReference type="PANTHER" id="PTHR46517">
    <property type="entry name" value="FRUCTOSE-2,6-BISPHOSPHATASE TIGAR"/>
    <property type="match status" value="1"/>
</dbReference>
<evidence type="ECO:0000313" key="3">
    <source>
        <dbReference type="EMBL" id="GAL87439.1"/>
    </source>
</evidence>
<dbReference type="GO" id="GO:0005829">
    <property type="term" value="C:cytosol"/>
    <property type="evidence" value="ECO:0007669"/>
    <property type="project" value="TreeGrafter"/>
</dbReference>
<dbReference type="Proteomes" id="UP000030185">
    <property type="component" value="Unassembled WGS sequence"/>
</dbReference>
<dbReference type="AlphaFoldDB" id="A0A098LLR5"/>
<dbReference type="PIRSF" id="PIRSF000709">
    <property type="entry name" value="6PFK_2-Ptase"/>
    <property type="match status" value="1"/>
</dbReference>
<dbReference type="SUPFAM" id="SSF53254">
    <property type="entry name" value="Phosphoglycerate mutase-like"/>
    <property type="match status" value="1"/>
</dbReference>
<dbReference type="InterPro" id="IPR001345">
    <property type="entry name" value="PG/BPGM_mutase_AS"/>
</dbReference>
<protein>
    <submittedName>
        <fullName evidence="3">Phosphoglycerate mutase</fullName>
    </submittedName>
</protein>
<dbReference type="STRING" id="153721.MYP_4669"/>
<dbReference type="InterPro" id="IPR029033">
    <property type="entry name" value="His_PPase_superfam"/>
</dbReference>
<dbReference type="Pfam" id="PF00300">
    <property type="entry name" value="His_Phos_1"/>
    <property type="match status" value="1"/>
</dbReference>
<dbReference type="GO" id="GO:0043456">
    <property type="term" value="P:regulation of pentose-phosphate shunt"/>
    <property type="evidence" value="ECO:0007669"/>
    <property type="project" value="TreeGrafter"/>
</dbReference>
<proteinExistence type="predicted"/>
<dbReference type="PANTHER" id="PTHR46517:SF1">
    <property type="entry name" value="FRUCTOSE-2,6-BISPHOSPHATASE TIGAR"/>
    <property type="match status" value="1"/>
</dbReference>
<dbReference type="CDD" id="cd07067">
    <property type="entry name" value="HP_PGM_like"/>
    <property type="match status" value="1"/>
</dbReference>
<feature type="binding site" evidence="2">
    <location>
        <begin position="10"/>
        <end position="17"/>
    </location>
    <ligand>
        <name>substrate</name>
    </ligand>
</feature>
<gene>
    <name evidence="3" type="ORF">MYP_4669</name>
</gene>
<evidence type="ECO:0000256" key="2">
    <source>
        <dbReference type="PIRSR" id="PIRSR613078-2"/>
    </source>
</evidence>
<organism evidence="3 4">
    <name type="scientific">Sporocytophaga myxococcoides</name>
    <dbReference type="NCBI Taxonomy" id="153721"/>
    <lineage>
        <taxon>Bacteria</taxon>
        <taxon>Pseudomonadati</taxon>
        <taxon>Bacteroidota</taxon>
        <taxon>Cytophagia</taxon>
        <taxon>Cytophagales</taxon>
        <taxon>Cytophagaceae</taxon>
        <taxon>Sporocytophaga</taxon>
    </lineage>
</organism>
<dbReference type="SMART" id="SM00855">
    <property type="entry name" value="PGAM"/>
    <property type="match status" value="1"/>
</dbReference>
<sequence length="209" mass="24026">MKTKKIYLLRHGQTDYNLKGIVQGSGVDTDLNETGQNQAKAFYNSYKNVPFDKIYISALKRTKQSVQPFIDLGVPYEILKGLNEINWGNKDGQMISVDENTQYWQLVKGWNSGDFGLKMEGGESPSEVEKRLLEAWNHIISNEKEENILICMHGRAMRILLASILHNDLRKMETFEHHNLGLYILTYSQDTGLVIEKSNCKEHLKNLFC</sequence>
<feature type="binding site" evidence="2">
    <location>
        <position position="61"/>
    </location>
    <ligand>
        <name>substrate</name>
    </ligand>
</feature>
<dbReference type="eggNOG" id="COG0406">
    <property type="taxonomic scope" value="Bacteria"/>
</dbReference>
<keyword evidence="4" id="KW-1185">Reference proteome</keyword>
<dbReference type="GO" id="GO:0004331">
    <property type="term" value="F:fructose-2,6-bisphosphate 2-phosphatase activity"/>
    <property type="evidence" value="ECO:0007669"/>
    <property type="project" value="TreeGrafter"/>
</dbReference>
<evidence type="ECO:0000313" key="4">
    <source>
        <dbReference type="Proteomes" id="UP000030185"/>
    </source>
</evidence>
<dbReference type="Gene3D" id="3.40.50.1240">
    <property type="entry name" value="Phosphoglycerate mutase-like"/>
    <property type="match status" value="1"/>
</dbReference>
<accession>A0A098LLR5</accession>
<name>A0A098LLR5_9BACT</name>
<dbReference type="EMBL" id="BBLT01000013">
    <property type="protein sequence ID" value="GAL87439.1"/>
    <property type="molecule type" value="Genomic_DNA"/>
</dbReference>
<dbReference type="PROSITE" id="PS00175">
    <property type="entry name" value="PG_MUTASE"/>
    <property type="match status" value="1"/>
</dbReference>
<comment type="caution">
    <text evidence="3">The sequence shown here is derived from an EMBL/GenBank/DDBJ whole genome shotgun (WGS) entry which is preliminary data.</text>
</comment>
<dbReference type="GO" id="GO:0045820">
    <property type="term" value="P:negative regulation of glycolytic process"/>
    <property type="evidence" value="ECO:0007669"/>
    <property type="project" value="TreeGrafter"/>
</dbReference>
<dbReference type="RefSeq" id="WP_045468893.1">
    <property type="nucleotide sequence ID" value="NZ_BBLT01000013.1"/>
</dbReference>
<dbReference type="OrthoDB" id="9782128at2"/>
<dbReference type="InterPro" id="IPR051695">
    <property type="entry name" value="Phosphoglycerate_Mutase"/>
</dbReference>